<evidence type="ECO:0000313" key="2">
    <source>
        <dbReference type="EMBL" id="PEG30590.1"/>
    </source>
</evidence>
<evidence type="ECO:0000259" key="1">
    <source>
        <dbReference type="PROSITE" id="PS51154"/>
    </source>
</evidence>
<dbReference type="EC" id="3.5.1.-" evidence="3"/>
<evidence type="ECO:0000313" key="5">
    <source>
        <dbReference type="Proteomes" id="UP000431451"/>
    </source>
</evidence>
<organism evidence="2 4">
    <name type="scientific">Clostridium neonatale</name>
    <dbReference type="NCBI Taxonomy" id="137838"/>
    <lineage>
        <taxon>Bacteria</taxon>
        <taxon>Bacillati</taxon>
        <taxon>Bacillota</taxon>
        <taxon>Clostridia</taxon>
        <taxon>Eubacteriales</taxon>
        <taxon>Clostridiaceae</taxon>
        <taxon>Clostridium</taxon>
    </lineage>
</organism>
<dbReference type="Gene3D" id="3.40.220.10">
    <property type="entry name" value="Leucine Aminopeptidase, subunit E, domain 1"/>
    <property type="match status" value="1"/>
</dbReference>
<evidence type="ECO:0000313" key="3">
    <source>
        <dbReference type="EMBL" id="VCT83992.1"/>
    </source>
</evidence>
<gene>
    <name evidence="3" type="primary">ymdB</name>
    <name evidence="3" type="ORF">CNEONATNEC25_01590</name>
    <name evidence="2" type="ORF">CQ394_02380</name>
</gene>
<dbReference type="Proteomes" id="UP000220840">
    <property type="component" value="Unassembled WGS sequence"/>
</dbReference>
<protein>
    <submittedName>
        <fullName evidence="2">Appr-1-p processing protein</fullName>
    </submittedName>
    <submittedName>
        <fullName evidence="3">O-acetyl-ADP-ribose deacetylase</fullName>
        <ecNumber evidence="3">3.5.1.-</ecNumber>
    </submittedName>
</protein>
<proteinExistence type="predicted"/>
<reference evidence="2 4" key="1">
    <citation type="submission" date="2017-10" db="EMBL/GenBank/DDBJ databases">
        <title>Effective Description of Clostridium neonatale sp. nov. linked to necrotizing enterocolitis in neonates and a clarification of species assignable to the genus Clostridium (Prazmowski 1880) emend. Lawson and Rainey 2016.</title>
        <authorList>
            <person name="Bernard K."/>
            <person name="Burdz T."/>
            <person name="Wiebe D."/>
            <person name="Balcewich B."/>
            <person name="Alfa M."/>
            <person name="Bernier A.-M."/>
        </authorList>
    </citation>
    <scope>NUCLEOTIDE SEQUENCE [LARGE SCALE GENOMIC DNA]</scope>
    <source>
        <strain evidence="2 4">LCDC99A005</strain>
    </source>
</reference>
<feature type="domain" description="Macro" evidence="1">
    <location>
        <begin position="1"/>
        <end position="212"/>
    </location>
</feature>
<dbReference type="AlphaFoldDB" id="A0A2A7MG96"/>
<dbReference type="SUPFAM" id="SSF52949">
    <property type="entry name" value="Macro domain-like"/>
    <property type="match status" value="1"/>
</dbReference>
<sequence>MTKVKIILDDITKVKYDAIVNAANASLLGGGGVDGAIHKACGEQLLEECKFLQGCLTGSSKITRSYNLTTQGIFWIIHTVGPIYRHNGHENKYLRNCYRSVLNVAVNYASYYSEQCIRIINDHLYLFNSSRKKESTVDQFNKYISTYPIKTLAFSSISTGAYGFPIKEASKIALEEIFNFIKNTPNKLDEIAMVCFDKKTFDVYESTYNDLVLKLGE</sequence>
<dbReference type="InterPro" id="IPR002589">
    <property type="entry name" value="Macro_dom"/>
</dbReference>
<dbReference type="EMBL" id="PDCJ01000001">
    <property type="protein sequence ID" value="PEG30590.1"/>
    <property type="molecule type" value="Genomic_DNA"/>
</dbReference>
<evidence type="ECO:0000313" key="4">
    <source>
        <dbReference type="Proteomes" id="UP000220840"/>
    </source>
</evidence>
<keyword evidence="3" id="KW-0378">Hydrolase</keyword>
<dbReference type="InterPro" id="IPR043472">
    <property type="entry name" value="Macro_dom-like"/>
</dbReference>
<dbReference type="RefSeq" id="WP_058294762.1">
    <property type="nucleotide sequence ID" value="NZ_CAKJVD010000035.1"/>
</dbReference>
<name>A0A2A7MG96_9CLOT</name>
<dbReference type="EMBL" id="UWJD01000001">
    <property type="protein sequence ID" value="VCT83992.1"/>
    <property type="molecule type" value="Genomic_DNA"/>
</dbReference>
<dbReference type="PANTHER" id="PTHR11106:SF27">
    <property type="entry name" value="MACRO DOMAIN-CONTAINING PROTEIN"/>
    <property type="match status" value="1"/>
</dbReference>
<dbReference type="STRING" id="137838.GCA_001458595_01929"/>
<dbReference type="OrthoDB" id="6194521at2"/>
<dbReference type="GO" id="GO:0016787">
    <property type="term" value="F:hydrolase activity"/>
    <property type="evidence" value="ECO:0007669"/>
    <property type="project" value="UniProtKB-KW"/>
</dbReference>
<dbReference type="PANTHER" id="PTHR11106">
    <property type="entry name" value="GANGLIOSIDE INDUCED DIFFERENTIATION ASSOCIATED PROTEIN 2-RELATED"/>
    <property type="match status" value="1"/>
</dbReference>
<dbReference type="SMART" id="SM00506">
    <property type="entry name" value="A1pp"/>
    <property type="match status" value="1"/>
</dbReference>
<reference evidence="3 5" key="2">
    <citation type="submission" date="2018-06" db="EMBL/GenBank/DDBJ databases">
        <authorList>
            <consortium name="IHU Genomes"/>
        </authorList>
    </citation>
    <scope>NUCLEOTIDE SEQUENCE [LARGE SCALE GENOMIC DNA]</scope>
    <source>
        <strain evidence="3 5">NEC25</strain>
    </source>
</reference>
<keyword evidence="4" id="KW-1185">Reference proteome</keyword>
<dbReference type="Pfam" id="PF01661">
    <property type="entry name" value="Macro"/>
    <property type="match status" value="1"/>
</dbReference>
<dbReference type="GeneID" id="68876937"/>
<dbReference type="PROSITE" id="PS51154">
    <property type="entry name" value="MACRO"/>
    <property type="match status" value="1"/>
</dbReference>
<dbReference type="Proteomes" id="UP000431451">
    <property type="component" value="Unassembled WGS sequence"/>
</dbReference>
<accession>A0A2A7MG96</accession>